<sequence>MPIHPRGAGARVLQVGRSGLSFDSQDIDEHVYPSLFPSSTESRTLVVTGTRQLWNHSNLGLKRLIDLLHTSTPGSRPFALFQSACFHLLLLKADVIVARAEVSAPATIGLSLEDILDGKHLPPLSLKDFEEYLLFEERSAENLLITKAYHSIAPNYRYTKRHRAWFATATMKSRSLALSFTRAKSTFFSHSSPHELNLASILISNFLVAAEGQPHPHPSVFGKIQCDVEHMLQESLLRFVAARTHNAGKQRVWCALIGGVGTALVSLVPILVSILGHRSRALRLAALPILWIGATIFLSSIHGICFIIYLLGDARQLYPFELAQPPISSPRPIDNNPPQHIPPSISGFALGHAYTSSTSGNELFGIGEKSRPILGLSMSNNMPSPLTPTDIHISSPFPESPIDVPTDLTSPPRVHRARNFSTSGASVSSIPTIPPYSPALSSPFDTAPFITPWDPHVWKPSQPQDIKGGSWQDGVQATIKSSHSFDFDDLPGRRRVMPPQRSTSLKIPAELPGSRFRRVIARFSHRHGSKNSTPFIAPLTRIWSPVVTRAQWEIVMRSAAFALVFAAVITGTVLAIPTHSMPDKTYDCTRSLGCTRYRSSSYLFRSWTRTYYPMIYFLKDLIMDVDVVDLDSIKDRTRESREFVSAHETTIPTPLEQASSRLGSALDEYLDACISVHLPLDRGNKAQNFRRSVESEWYRTVTHREKIERAQEAVGTAMKYTVNRGVTAIKDLPPEIITHIFQLVVAGQPCLANRSSTSYELTIKYPQYPDCLSHICSSWRRIAMNSPVLWSHIDIALDHSLNPNLFKRANAYARRVGLYPVSIHIANAKSIREQERHSLRQTVTDPVLYEAWGDWEDLQEFKFLTELTRIKSLEIDLCLLDGLRDCHFSMLEYFLARCEPGTFTQYTTRVSATTRLPPAGGSFIEPANAPRTIKGALLCLPSRHFESIWLGTSSIRINGLCPHWTSKAYHGLVELYLDLGMPKITEAQLVNMLKSSPELRILHINADITHPSPYGASITPIFLNELEQLTVIQLWPDDPNNKLQDPSNFVRWIAPGQKPFKLTSFGSTLEEFPRFCARSSITQLHIETWVDNILCEIIRQCPALKILILSAFDFGDPELHLILPPVDAASGDSQRSTSTTHIDHLYLLDFEELKFDDILATIQQYSVQSLTIWKGGLTYRTDEGMKTSKHAREIRAKLSVIPSNQCIVEYFPGSTPCPLFGDFNWVSPSY</sequence>
<feature type="transmembrane region" description="Helical" evidence="1">
    <location>
        <begin position="559"/>
        <end position="578"/>
    </location>
</feature>
<keyword evidence="1" id="KW-1133">Transmembrane helix</keyword>
<dbReference type="STRING" id="983506.L8WVU3"/>
<dbReference type="OrthoDB" id="3232309at2759"/>
<organism evidence="2 3">
    <name type="scientific">Thanatephorus cucumeris (strain AG1-IA)</name>
    <name type="common">Rice sheath blight fungus</name>
    <name type="synonym">Rhizoctonia solani</name>
    <dbReference type="NCBI Taxonomy" id="983506"/>
    <lineage>
        <taxon>Eukaryota</taxon>
        <taxon>Fungi</taxon>
        <taxon>Dikarya</taxon>
        <taxon>Basidiomycota</taxon>
        <taxon>Agaricomycotina</taxon>
        <taxon>Agaricomycetes</taxon>
        <taxon>Cantharellales</taxon>
        <taxon>Ceratobasidiaceae</taxon>
        <taxon>Rhizoctonia</taxon>
        <taxon>Rhizoctonia solani AG-1</taxon>
    </lineage>
</organism>
<evidence type="ECO:0000313" key="3">
    <source>
        <dbReference type="Proteomes" id="UP000011668"/>
    </source>
</evidence>
<dbReference type="Gene3D" id="1.10.167.10">
    <property type="entry name" value="Regulator of G-protein Signalling 4, domain 2"/>
    <property type="match status" value="1"/>
</dbReference>
<evidence type="ECO:0000313" key="2">
    <source>
        <dbReference type="EMBL" id="ELU40932.1"/>
    </source>
</evidence>
<dbReference type="EMBL" id="AFRT01001256">
    <property type="protein sequence ID" value="ELU40932.1"/>
    <property type="molecule type" value="Genomic_DNA"/>
</dbReference>
<comment type="caution">
    <text evidence="2">The sequence shown here is derived from an EMBL/GenBank/DDBJ whole genome shotgun (WGS) entry which is preliminary data.</text>
</comment>
<dbReference type="SUPFAM" id="SSF48097">
    <property type="entry name" value="Regulator of G-protein signaling, RGS"/>
    <property type="match status" value="1"/>
</dbReference>
<evidence type="ECO:0000256" key="1">
    <source>
        <dbReference type="SAM" id="Phobius"/>
    </source>
</evidence>
<keyword evidence="1" id="KW-0812">Transmembrane</keyword>
<dbReference type="InterPro" id="IPR036305">
    <property type="entry name" value="RGS_sf"/>
</dbReference>
<feature type="transmembrane region" description="Helical" evidence="1">
    <location>
        <begin position="288"/>
        <end position="311"/>
    </location>
</feature>
<reference evidence="2 3" key="1">
    <citation type="journal article" date="2013" name="Nat. Commun.">
        <title>The evolution and pathogenic mechanisms of the rice sheath blight pathogen.</title>
        <authorList>
            <person name="Zheng A."/>
            <person name="Lin R."/>
            <person name="Xu L."/>
            <person name="Qin P."/>
            <person name="Tang C."/>
            <person name="Ai P."/>
            <person name="Zhang D."/>
            <person name="Liu Y."/>
            <person name="Sun Z."/>
            <person name="Feng H."/>
            <person name="Wang Y."/>
            <person name="Chen Y."/>
            <person name="Liang X."/>
            <person name="Fu R."/>
            <person name="Li Q."/>
            <person name="Zhang J."/>
            <person name="Yu X."/>
            <person name="Xie Z."/>
            <person name="Ding L."/>
            <person name="Guan P."/>
            <person name="Tang J."/>
            <person name="Liang Y."/>
            <person name="Wang S."/>
            <person name="Deng Q."/>
            <person name="Li S."/>
            <person name="Zhu J."/>
            <person name="Wang L."/>
            <person name="Liu H."/>
            <person name="Li P."/>
        </authorList>
    </citation>
    <scope>NUCLEOTIDE SEQUENCE [LARGE SCALE GENOMIC DNA]</scope>
    <source>
        <strain evidence="3">AG-1 IA</strain>
    </source>
</reference>
<proteinExistence type="predicted"/>
<dbReference type="InterPro" id="IPR044926">
    <property type="entry name" value="RGS_subdomain_2"/>
</dbReference>
<dbReference type="HOGENOM" id="CLU_267772_0_0_1"/>
<dbReference type="PANTHER" id="PTHR39466:SF1">
    <property type="entry name" value="RGS DOMAIN-CONTAINING PROTEIN"/>
    <property type="match status" value="1"/>
</dbReference>
<keyword evidence="1" id="KW-0472">Membrane</keyword>
<dbReference type="AlphaFoldDB" id="L8WVU3"/>
<accession>L8WVU3</accession>
<keyword evidence="3" id="KW-1185">Reference proteome</keyword>
<dbReference type="Proteomes" id="UP000011668">
    <property type="component" value="Unassembled WGS sequence"/>
</dbReference>
<dbReference type="PANTHER" id="PTHR39466">
    <property type="entry name" value="RGS DOMAIN-CONTAINING PROTEIN"/>
    <property type="match status" value="1"/>
</dbReference>
<gene>
    <name evidence="2" type="ORF">AG1IA_05027</name>
</gene>
<protein>
    <submittedName>
        <fullName evidence="2">F-box-like domain-containing protein</fullName>
    </submittedName>
</protein>
<dbReference type="Gene3D" id="1.20.1280.50">
    <property type="match status" value="1"/>
</dbReference>
<name>L8WVU3_THACA</name>
<feature type="transmembrane region" description="Helical" evidence="1">
    <location>
        <begin position="252"/>
        <end position="276"/>
    </location>
</feature>